<dbReference type="AlphaFoldDB" id="A0A1I5TTR2"/>
<dbReference type="EMBL" id="FOXO01000010">
    <property type="protein sequence ID" value="SFP86291.1"/>
    <property type="molecule type" value="Genomic_DNA"/>
</dbReference>
<dbReference type="InterPro" id="IPR009825">
    <property type="entry name" value="ECF_substrate-spec-like"/>
</dbReference>
<protein>
    <submittedName>
        <fullName evidence="4">ECF-type riboflavin transporter, S component</fullName>
    </submittedName>
</protein>
<dbReference type="RefSeq" id="WP_074886841.1">
    <property type="nucleotide sequence ID" value="NZ_FOXO01000010.1"/>
</dbReference>
<dbReference type="PANTHER" id="PTHR37815">
    <property type="entry name" value="UPF0397 PROTEIN BC_2624-RELATED"/>
    <property type="match status" value="1"/>
</dbReference>
<accession>A0A1I5TTR2</accession>
<reference evidence="5" key="1">
    <citation type="submission" date="2016-10" db="EMBL/GenBank/DDBJ databases">
        <authorList>
            <person name="Varghese N."/>
            <person name="Submissions S."/>
        </authorList>
    </citation>
    <scope>NUCLEOTIDE SEQUENCE [LARGE SCALE GENOMIC DNA]</scope>
    <source>
        <strain evidence="5">P18</strain>
    </source>
</reference>
<evidence type="ECO:0000256" key="2">
    <source>
        <dbReference type="ARBA" id="ARBA00022989"/>
    </source>
</evidence>
<name>A0A1I5TTR2_9FIRM</name>
<feature type="transmembrane region" description="Helical" evidence="3">
    <location>
        <begin position="45"/>
        <end position="72"/>
    </location>
</feature>
<keyword evidence="2 3" id="KW-1133">Transmembrane helix</keyword>
<dbReference type="Proteomes" id="UP000182624">
    <property type="component" value="Unassembled WGS sequence"/>
</dbReference>
<evidence type="ECO:0000256" key="1">
    <source>
        <dbReference type="ARBA" id="ARBA00022692"/>
    </source>
</evidence>
<keyword evidence="1 3" id="KW-0812">Transmembrane</keyword>
<keyword evidence="5" id="KW-1185">Reference proteome</keyword>
<feature type="transmembrane region" description="Helical" evidence="3">
    <location>
        <begin position="84"/>
        <end position="102"/>
    </location>
</feature>
<evidence type="ECO:0000313" key="5">
    <source>
        <dbReference type="Proteomes" id="UP000182624"/>
    </source>
</evidence>
<dbReference type="Pfam" id="PF07155">
    <property type="entry name" value="ECF-ribofla_trS"/>
    <property type="match status" value="1"/>
</dbReference>
<proteinExistence type="predicted"/>
<dbReference type="GO" id="GO:0016020">
    <property type="term" value="C:membrane"/>
    <property type="evidence" value="ECO:0007669"/>
    <property type="project" value="InterPro"/>
</dbReference>
<sequence>MNNREKNQTLLKITYSGLMAALCYVGYAIFPAINAAGTKIHVGNAFVVLGALLLGGPYGGIAGAIGLSLADILGGYAQSAPRTFICKLVIGLIAGLVAHKIANISHNHPKTYIVKWSIISAVAALGFNCIFEPSLKYVWYTLLTPDAEKAASAIKALVAITTYTTIINAVINSAIAVVAYIALRPALYKLGLFGDIDSTSLHESNA</sequence>
<feature type="transmembrane region" description="Helical" evidence="3">
    <location>
        <begin position="12"/>
        <end position="33"/>
    </location>
</feature>
<dbReference type="OrthoDB" id="9785310at2"/>
<evidence type="ECO:0000313" key="4">
    <source>
        <dbReference type="EMBL" id="SFP86291.1"/>
    </source>
</evidence>
<feature type="transmembrane region" description="Helical" evidence="3">
    <location>
        <begin position="156"/>
        <end position="183"/>
    </location>
</feature>
<evidence type="ECO:0000256" key="3">
    <source>
        <dbReference type="SAM" id="Phobius"/>
    </source>
</evidence>
<dbReference type="PANTHER" id="PTHR37815:SF3">
    <property type="entry name" value="UPF0397 PROTEIN SPR0429"/>
    <property type="match status" value="1"/>
</dbReference>
<organism evidence="4 5">
    <name type="scientific">Butyrivibrio proteoclasticus</name>
    <dbReference type="NCBI Taxonomy" id="43305"/>
    <lineage>
        <taxon>Bacteria</taxon>
        <taxon>Bacillati</taxon>
        <taxon>Bacillota</taxon>
        <taxon>Clostridia</taxon>
        <taxon>Lachnospirales</taxon>
        <taxon>Lachnospiraceae</taxon>
        <taxon>Butyrivibrio</taxon>
    </lineage>
</organism>
<dbReference type="Gene3D" id="1.10.1760.20">
    <property type="match status" value="1"/>
</dbReference>
<keyword evidence="3" id="KW-0472">Membrane</keyword>
<gene>
    <name evidence="4" type="ORF">SAMN04487928_11011</name>
</gene>
<feature type="transmembrane region" description="Helical" evidence="3">
    <location>
        <begin position="114"/>
        <end position="135"/>
    </location>
</feature>